<accession>A0A838XPG4</accession>
<dbReference type="InterPro" id="IPR012340">
    <property type="entry name" value="NA-bd_OB-fold"/>
</dbReference>
<keyword evidence="3 6" id="KW-0694">RNA-binding</keyword>
<dbReference type="Proteomes" id="UP000559404">
    <property type="component" value="Unassembled WGS sequence"/>
</dbReference>
<evidence type="ECO:0000256" key="1">
    <source>
        <dbReference type="ARBA" id="ARBA00010254"/>
    </source>
</evidence>
<dbReference type="GO" id="GO:0006412">
    <property type="term" value="P:translation"/>
    <property type="evidence" value="ECO:0007669"/>
    <property type="project" value="UniProtKB-UniRule"/>
</dbReference>
<dbReference type="PRINTS" id="PR00973">
    <property type="entry name" value="RIBOSOMALS17"/>
</dbReference>
<dbReference type="Pfam" id="PF00366">
    <property type="entry name" value="Ribosomal_S17"/>
    <property type="match status" value="1"/>
</dbReference>
<keyword evidence="8" id="KW-1185">Reference proteome</keyword>
<dbReference type="EMBL" id="JACEON010000002">
    <property type="protein sequence ID" value="MBA4610618.1"/>
    <property type="molecule type" value="Genomic_DNA"/>
</dbReference>
<keyword evidence="4 6" id="KW-0689">Ribosomal protein</keyword>
<dbReference type="InterPro" id="IPR000266">
    <property type="entry name" value="Ribosomal_uS17"/>
</dbReference>
<dbReference type="NCBIfam" id="NF004123">
    <property type="entry name" value="PRK05610.1"/>
    <property type="match status" value="1"/>
</dbReference>
<dbReference type="SUPFAM" id="SSF50249">
    <property type="entry name" value="Nucleic acid-binding proteins"/>
    <property type="match status" value="1"/>
</dbReference>
<comment type="caution">
    <text evidence="7">The sequence shown here is derived from an EMBL/GenBank/DDBJ whole genome shotgun (WGS) entry which is preliminary data.</text>
</comment>
<comment type="subunit">
    <text evidence="6">Part of the 30S ribosomal subunit.</text>
</comment>
<protein>
    <recommendedName>
        <fullName evidence="6">Small ribosomal subunit protein uS17</fullName>
    </recommendedName>
</protein>
<organism evidence="7 8">
    <name type="scientific">Stappia taiwanensis</name>
    <dbReference type="NCBI Taxonomy" id="992267"/>
    <lineage>
        <taxon>Bacteria</taxon>
        <taxon>Pseudomonadati</taxon>
        <taxon>Pseudomonadota</taxon>
        <taxon>Alphaproteobacteria</taxon>
        <taxon>Hyphomicrobiales</taxon>
        <taxon>Stappiaceae</taxon>
        <taxon>Stappia</taxon>
    </lineage>
</organism>
<keyword evidence="5 6" id="KW-0687">Ribonucleoprotein</keyword>
<reference evidence="7 8" key="2">
    <citation type="submission" date="2020-08" db="EMBL/GenBank/DDBJ databases">
        <title>Stappia taiwanensis sp. nov., isolated from a coastal thermal spring.</title>
        <authorList>
            <person name="Kampfer P."/>
        </authorList>
    </citation>
    <scope>NUCLEOTIDE SEQUENCE [LARGE SCALE GENOMIC DNA]</scope>
    <source>
        <strain evidence="7 8">DSM 23284</strain>
    </source>
</reference>
<sequence length="80" mass="9049">MPKRVLQGVVVSNANDKTVTVRVERRFTHPLFKKTVRRSKKYRAHDETNAHQVGDTVSIQECAPISKNKTWTVVEGSTAD</sequence>
<comment type="similarity">
    <text evidence="1 6">Belongs to the universal ribosomal protein uS17 family.</text>
</comment>
<dbReference type="RefSeq" id="WP_181758807.1">
    <property type="nucleotide sequence ID" value="NZ_BMCR01000002.1"/>
</dbReference>
<reference evidence="7 8" key="1">
    <citation type="submission" date="2020-07" db="EMBL/GenBank/DDBJ databases">
        <authorList>
            <person name="Li M."/>
        </authorList>
    </citation>
    <scope>NUCLEOTIDE SEQUENCE [LARGE SCALE GENOMIC DNA]</scope>
    <source>
        <strain evidence="7 8">DSM 23284</strain>
    </source>
</reference>
<evidence type="ECO:0000313" key="8">
    <source>
        <dbReference type="Proteomes" id="UP000559404"/>
    </source>
</evidence>
<proteinExistence type="inferred from homology"/>
<comment type="function">
    <text evidence="6">One of the primary rRNA binding proteins, it binds specifically to the 5'-end of 16S ribosomal RNA.</text>
</comment>
<dbReference type="AlphaFoldDB" id="A0A838XPG4"/>
<evidence type="ECO:0000256" key="3">
    <source>
        <dbReference type="ARBA" id="ARBA00022884"/>
    </source>
</evidence>
<dbReference type="HAMAP" id="MF_01345_B">
    <property type="entry name" value="Ribosomal_uS17_B"/>
    <property type="match status" value="1"/>
</dbReference>
<dbReference type="GO" id="GO:0019843">
    <property type="term" value="F:rRNA binding"/>
    <property type="evidence" value="ECO:0007669"/>
    <property type="project" value="UniProtKB-UniRule"/>
</dbReference>
<dbReference type="PANTHER" id="PTHR10744">
    <property type="entry name" value="40S RIBOSOMAL PROTEIN S11 FAMILY MEMBER"/>
    <property type="match status" value="1"/>
</dbReference>
<dbReference type="NCBIfam" id="TIGR03635">
    <property type="entry name" value="uS17_bact"/>
    <property type="match status" value="1"/>
</dbReference>
<gene>
    <name evidence="6 7" type="primary">rpsQ</name>
    <name evidence="7" type="ORF">H1W37_03060</name>
</gene>
<dbReference type="CDD" id="cd00364">
    <property type="entry name" value="Ribosomal_uS17"/>
    <property type="match status" value="1"/>
</dbReference>
<evidence type="ECO:0000256" key="4">
    <source>
        <dbReference type="ARBA" id="ARBA00022980"/>
    </source>
</evidence>
<evidence type="ECO:0000256" key="5">
    <source>
        <dbReference type="ARBA" id="ARBA00023274"/>
    </source>
</evidence>
<keyword evidence="2 6" id="KW-0699">rRNA-binding</keyword>
<dbReference type="PANTHER" id="PTHR10744:SF1">
    <property type="entry name" value="SMALL RIBOSOMAL SUBUNIT PROTEIN US17M"/>
    <property type="match status" value="1"/>
</dbReference>
<dbReference type="GO" id="GO:0003735">
    <property type="term" value="F:structural constituent of ribosome"/>
    <property type="evidence" value="ECO:0007669"/>
    <property type="project" value="UniProtKB-UniRule"/>
</dbReference>
<evidence type="ECO:0000313" key="7">
    <source>
        <dbReference type="EMBL" id="MBA4610618.1"/>
    </source>
</evidence>
<evidence type="ECO:0000256" key="2">
    <source>
        <dbReference type="ARBA" id="ARBA00022730"/>
    </source>
</evidence>
<dbReference type="Gene3D" id="2.40.50.140">
    <property type="entry name" value="Nucleic acid-binding proteins"/>
    <property type="match status" value="1"/>
</dbReference>
<evidence type="ECO:0000256" key="6">
    <source>
        <dbReference type="HAMAP-Rule" id="MF_01345"/>
    </source>
</evidence>
<dbReference type="InterPro" id="IPR019984">
    <property type="entry name" value="Ribosomal_uS17_bact/chlr"/>
</dbReference>
<dbReference type="GO" id="GO:0022627">
    <property type="term" value="C:cytosolic small ribosomal subunit"/>
    <property type="evidence" value="ECO:0007669"/>
    <property type="project" value="UniProtKB-UniRule"/>
</dbReference>
<name>A0A838XPG4_9HYPH</name>